<dbReference type="Proteomes" id="UP000199512">
    <property type="component" value="Unassembled WGS sequence"/>
</dbReference>
<evidence type="ECO:0000313" key="1">
    <source>
        <dbReference type="EMBL" id="SEN22139.1"/>
    </source>
</evidence>
<keyword evidence="2" id="KW-1185">Reference proteome</keyword>
<proteinExistence type="predicted"/>
<dbReference type="EMBL" id="FODF01000001">
    <property type="protein sequence ID" value="SEN22139.1"/>
    <property type="molecule type" value="Genomic_DNA"/>
</dbReference>
<evidence type="ECO:0000313" key="2">
    <source>
        <dbReference type="Proteomes" id="UP000199512"/>
    </source>
</evidence>
<dbReference type="OrthoDB" id="308521at2"/>
<sequence>METNEDVLNIVYKKNNGFNYETDENGIITVLEKQDHWIQRFFRKIGFRIPKYKKTELDKFGSFIVNQVDGEKTVEEIGILLSDEFGEEANPLYERLLLFLNYIDVDCNYIERIAQ</sequence>
<gene>
    <name evidence="1" type="ORF">SAMN05216454_101222</name>
</gene>
<name>A0A1H8ERJ7_9FIRM</name>
<protein>
    <submittedName>
        <fullName evidence="1">Coenzyme PQQ synthesis protein D (PqqD)</fullName>
    </submittedName>
</protein>
<dbReference type="AlphaFoldDB" id="A0A1H8ERJ7"/>
<accession>A0A1H8ERJ7</accession>
<dbReference type="RefSeq" id="WP_091973515.1">
    <property type="nucleotide sequence ID" value="NZ_FODF01000001.1"/>
</dbReference>
<reference evidence="1 2" key="1">
    <citation type="submission" date="2016-10" db="EMBL/GenBank/DDBJ databases">
        <authorList>
            <person name="de Groot N.N."/>
        </authorList>
    </citation>
    <scope>NUCLEOTIDE SEQUENCE [LARGE SCALE GENOMIC DNA]</scope>
    <source>
        <strain evidence="1 2">Calf135</strain>
    </source>
</reference>
<organism evidence="1 2">
    <name type="scientific">Peptostreptococcus russellii</name>
    <dbReference type="NCBI Taxonomy" id="215200"/>
    <lineage>
        <taxon>Bacteria</taxon>
        <taxon>Bacillati</taxon>
        <taxon>Bacillota</taxon>
        <taxon>Clostridia</taxon>
        <taxon>Peptostreptococcales</taxon>
        <taxon>Peptostreptococcaceae</taxon>
        <taxon>Peptostreptococcus</taxon>
    </lineage>
</organism>